<dbReference type="EMBL" id="AP024525">
    <property type="protein sequence ID" value="BCT76932.1"/>
    <property type="molecule type" value="Genomic_DNA"/>
</dbReference>
<evidence type="ECO:0000313" key="1">
    <source>
        <dbReference type="EMBL" id="BCT76932.1"/>
    </source>
</evidence>
<protein>
    <submittedName>
        <fullName evidence="1">Uncharacterized protein</fullName>
    </submittedName>
</protein>
<dbReference type="Proteomes" id="UP001319861">
    <property type="component" value="Chromosome"/>
</dbReference>
<proteinExistence type="predicted"/>
<accession>A0ABN6FLG4</accession>
<name>A0ABN6FLG4_SINCY</name>
<sequence>MSYTHRRPVTADHYVWGRNEPTPQPGIAIKRGGYIVAHLGYDDARSLADSIHDLVDEHETEEQEAAH</sequence>
<organism evidence="1 2">
    <name type="scientific">Sinomonas cyclohexanicum</name>
    <name type="common">Corynebacterium cyclohexanicum</name>
    <dbReference type="NCBI Taxonomy" id="322009"/>
    <lineage>
        <taxon>Bacteria</taxon>
        <taxon>Bacillati</taxon>
        <taxon>Actinomycetota</taxon>
        <taxon>Actinomycetes</taxon>
        <taxon>Micrococcales</taxon>
        <taxon>Micrococcaceae</taxon>
        <taxon>Sinomonas</taxon>
    </lineage>
</organism>
<keyword evidence="2" id="KW-1185">Reference proteome</keyword>
<reference evidence="1 2" key="1">
    <citation type="journal article" date="2021" name="J. Biosci. Bioeng.">
        <title>Identification and characterization of a chc gene cluster responsible for the aromatization pathway of cyclohexanecarboxylate degradation in Sinomonas cyclohexanicum ATCC 51369.</title>
        <authorList>
            <person name="Yamamoto T."/>
            <person name="Hasegawa Y."/>
            <person name="Lau P.C.K."/>
            <person name="Iwaki H."/>
        </authorList>
    </citation>
    <scope>NUCLEOTIDE SEQUENCE [LARGE SCALE GENOMIC DNA]</scope>
    <source>
        <strain evidence="1 2">ATCC 51369</strain>
    </source>
</reference>
<dbReference type="RefSeq" id="WP_229229692.1">
    <property type="nucleotide sequence ID" value="NZ_AP024525.1"/>
</dbReference>
<gene>
    <name evidence="1" type="ORF">SCMU_27740</name>
</gene>
<evidence type="ECO:0000313" key="2">
    <source>
        <dbReference type="Proteomes" id="UP001319861"/>
    </source>
</evidence>